<dbReference type="RefSeq" id="WP_117917045.1">
    <property type="nucleotide sequence ID" value="NZ_CAXVLE010000002.1"/>
</dbReference>
<keyword evidence="7 14" id="KW-0662">Pyridine nucleotide biosynthesis</keyword>
<evidence type="ECO:0000256" key="9">
    <source>
        <dbReference type="ARBA" id="ARBA00022723"/>
    </source>
</evidence>
<evidence type="ECO:0000256" key="12">
    <source>
        <dbReference type="ARBA" id="ARBA00050125"/>
    </source>
</evidence>
<feature type="binding site" evidence="14">
    <location>
        <position position="160"/>
    </location>
    <ligand>
        <name>iminosuccinate</name>
        <dbReference type="ChEBI" id="CHEBI:77875"/>
    </ligand>
</feature>
<evidence type="ECO:0000256" key="5">
    <source>
        <dbReference type="ARBA" id="ARBA00022485"/>
    </source>
</evidence>
<keyword evidence="6 14" id="KW-0963">Cytoplasm</keyword>
<feature type="binding site" evidence="14">
    <location>
        <position position="55"/>
    </location>
    <ligand>
        <name>iminosuccinate</name>
        <dbReference type="ChEBI" id="CHEBI:77875"/>
    </ligand>
</feature>
<dbReference type="FunFam" id="3.40.50.10800:FF:000001">
    <property type="entry name" value="Quinolinate synthase A"/>
    <property type="match status" value="1"/>
</dbReference>
<dbReference type="Proteomes" id="UP000283762">
    <property type="component" value="Unassembled WGS sequence"/>
</dbReference>
<feature type="binding site" evidence="14">
    <location>
        <position position="297"/>
    </location>
    <ligand>
        <name>[4Fe-4S] cluster</name>
        <dbReference type="ChEBI" id="CHEBI:49883"/>
    </ligand>
</feature>
<comment type="pathway">
    <text evidence="3 14">Cofactor biosynthesis; NAD(+) biosynthesis; quinolinate from iminoaspartate: step 1/1.</text>
</comment>
<keyword evidence="9 14" id="KW-0479">Metal-binding</keyword>
<evidence type="ECO:0000256" key="8">
    <source>
        <dbReference type="ARBA" id="ARBA00022679"/>
    </source>
</evidence>
<dbReference type="Proteomes" id="UP000284161">
    <property type="component" value="Unassembled WGS sequence"/>
</dbReference>
<organism evidence="16 17">
    <name type="scientific">Bacteroides stercoris</name>
    <dbReference type="NCBI Taxonomy" id="46506"/>
    <lineage>
        <taxon>Bacteria</taxon>
        <taxon>Pseudomonadati</taxon>
        <taxon>Bacteroidota</taxon>
        <taxon>Bacteroidia</taxon>
        <taxon>Bacteroidales</taxon>
        <taxon>Bacteroidaceae</taxon>
        <taxon>Bacteroides</taxon>
    </lineage>
</organism>
<keyword evidence="10 14" id="KW-0408">Iron</keyword>
<dbReference type="InterPro" id="IPR023066">
    <property type="entry name" value="Quinolinate_synth_type2"/>
</dbReference>
<feature type="binding site" evidence="14">
    <location>
        <position position="117"/>
    </location>
    <ligand>
        <name>[4Fe-4S] cluster</name>
        <dbReference type="ChEBI" id="CHEBI:49883"/>
    </ligand>
</feature>
<keyword evidence="11 14" id="KW-0411">Iron-sulfur</keyword>
<comment type="caution">
    <text evidence="16">The sequence shown here is derived from an EMBL/GenBank/DDBJ whole genome shotgun (WGS) entry which is preliminary data.</text>
</comment>
<gene>
    <name evidence="14" type="primary">nadA</name>
    <name evidence="16" type="ORF">DW668_10150</name>
    <name evidence="15" type="ORF">DWY58_01540</name>
</gene>
<dbReference type="AlphaFoldDB" id="A0A414Q3S5"/>
<dbReference type="NCBIfam" id="NF006879">
    <property type="entry name" value="PRK09375.1-4"/>
    <property type="match status" value="1"/>
</dbReference>
<reference evidence="17 18" key="1">
    <citation type="submission" date="2018-08" db="EMBL/GenBank/DDBJ databases">
        <title>A genome reference for cultivated species of the human gut microbiota.</title>
        <authorList>
            <person name="Zou Y."/>
            <person name="Xue W."/>
            <person name="Luo G."/>
        </authorList>
    </citation>
    <scope>NUCLEOTIDE SEQUENCE [LARGE SCALE GENOMIC DNA]</scope>
    <source>
        <strain evidence="15 18">AF25-6</strain>
        <strain evidence="16 17">AM25-16</strain>
    </source>
</reference>
<dbReference type="FunFam" id="3.40.50.10800:FF:000003">
    <property type="entry name" value="Quinolinate synthase A"/>
    <property type="match status" value="1"/>
</dbReference>
<dbReference type="UniPathway" id="UPA00253">
    <property type="reaction ID" value="UER00327"/>
</dbReference>
<accession>A0A414Q3S5</accession>
<evidence type="ECO:0000256" key="13">
    <source>
        <dbReference type="ARBA" id="ARBA00073059"/>
    </source>
</evidence>
<evidence type="ECO:0000313" key="17">
    <source>
        <dbReference type="Proteomes" id="UP000283762"/>
    </source>
</evidence>
<dbReference type="PANTHER" id="PTHR30573">
    <property type="entry name" value="QUINOLINATE SYNTHETASE A"/>
    <property type="match status" value="1"/>
</dbReference>
<dbReference type="PANTHER" id="PTHR30573:SF0">
    <property type="entry name" value="QUINOLINATE SYNTHASE, CHLOROPLASTIC"/>
    <property type="match status" value="1"/>
</dbReference>
<evidence type="ECO:0000256" key="6">
    <source>
        <dbReference type="ARBA" id="ARBA00022490"/>
    </source>
</evidence>
<comment type="function">
    <text evidence="1 14">Catalyzes the condensation of iminoaspartate with dihydroxyacetone phosphate to form quinolinate.</text>
</comment>
<dbReference type="SUPFAM" id="SSF142754">
    <property type="entry name" value="NadA-like"/>
    <property type="match status" value="1"/>
</dbReference>
<dbReference type="NCBIfam" id="NF006878">
    <property type="entry name" value="PRK09375.1-2"/>
    <property type="match status" value="1"/>
</dbReference>
<dbReference type="InterPro" id="IPR036094">
    <property type="entry name" value="NadA_sf"/>
</dbReference>
<comment type="catalytic activity">
    <reaction evidence="12">
        <text>iminosuccinate + dihydroxyacetone phosphate = quinolinate + phosphate + 2 H2O + H(+)</text>
        <dbReference type="Rhea" id="RHEA:25888"/>
        <dbReference type="ChEBI" id="CHEBI:15377"/>
        <dbReference type="ChEBI" id="CHEBI:15378"/>
        <dbReference type="ChEBI" id="CHEBI:29959"/>
        <dbReference type="ChEBI" id="CHEBI:43474"/>
        <dbReference type="ChEBI" id="CHEBI:57642"/>
        <dbReference type="ChEBI" id="CHEBI:77875"/>
        <dbReference type="EC" id="2.5.1.72"/>
    </reaction>
    <physiologicalReaction direction="left-to-right" evidence="12">
        <dbReference type="Rhea" id="RHEA:25889"/>
    </physiologicalReaction>
</comment>
<feature type="binding site" evidence="14">
    <location>
        <begin position="229"/>
        <end position="231"/>
    </location>
    <ligand>
        <name>iminosuccinate</name>
        <dbReference type="ChEBI" id="CHEBI:77875"/>
    </ligand>
</feature>
<evidence type="ECO:0000256" key="2">
    <source>
        <dbReference type="ARBA" id="ARBA00004496"/>
    </source>
</evidence>
<comment type="similarity">
    <text evidence="14">Belongs to the quinolinate synthase family. Type 2 subfamily.</text>
</comment>
<feature type="binding site" evidence="14">
    <location>
        <position position="72"/>
    </location>
    <ligand>
        <name>iminosuccinate</name>
        <dbReference type="ChEBI" id="CHEBI:77875"/>
    </ligand>
</feature>
<keyword evidence="5 14" id="KW-0004">4Fe-4S</keyword>
<comment type="cofactor">
    <cofactor evidence="14">
        <name>[4Fe-4S] cluster</name>
        <dbReference type="ChEBI" id="CHEBI:49883"/>
    </cofactor>
    <text evidence="14">Binds 1 [4Fe-4S] cluster per subunit.</text>
</comment>
<evidence type="ECO:0000256" key="14">
    <source>
        <dbReference type="HAMAP-Rule" id="MF_00568"/>
    </source>
</evidence>
<feature type="binding site" evidence="14">
    <location>
        <begin position="143"/>
        <end position="145"/>
    </location>
    <ligand>
        <name>iminosuccinate</name>
        <dbReference type="ChEBI" id="CHEBI:77875"/>
    </ligand>
</feature>
<comment type="subcellular location">
    <subcellularLocation>
        <location evidence="2 14">Cytoplasm</location>
    </subcellularLocation>
</comment>
<feature type="binding site" evidence="14">
    <location>
        <position position="203"/>
    </location>
    <ligand>
        <name>[4Fe-4S] cluster</name>
        <dbReference type="ChEBI" id="CHEBI:49883"/>
    </ligand>
</feature>
<protein>
    <recommendedName>
        <fullName evidence="13 14">Quinolinate synthase</fullName>
        <ecNumber evidence="4 14">2.5.1.72</ecNumber>
    </recommendedName>
</protein>
<evidence type="ECO:0000256" key="4">
    <source>
        <dbReference type="ARBA" id="ARBA00012669"/>
    </source>
</evidence>
<evidence type="ECO:0000313" key="16">
    <source>
        <dbReference type="EMBL" id="RHF75417.1"/>
    </source>
</evidence>
<evidence type="ECO:0000256" key="3">
    <source>
        <dbReference type="ARBA" id="ARBA00005065"/>
    </source>
</evidence>
<dbReference type="NCBIfam" id="TIGR00550">
    <property type="entry name" value="nadA"/>
    <property type="match status" value="1"/>
</dbReference>
<dbReference type="GO" id="GO:0046872">
    <property type="term" value="F:metal ion binding"/>
    <property type="evidence" value="ECO:0007669"/>
    <property type="project" value="UniProtKB-KW"/>
</dbReference>
<dbReference type="HAMAP" id="MF_00568">
    <property type="entry name" value="NadA_type2"/>
    <property type="match status" value="1"/>
</dbReference>
<proteinExistence type="inferred from homology"/>
<keyword evidence="8 14" id="KW-0808">Transferase</keyword>
<evidence type="ECO:0000313" key="18">
    <source>
        <dbReference type="Proteomes" id="UP000284161"/>
    </source>
</evidence>
<dbReference type="Gene3D" id="3.40.50.10800">
    <property type="entry name" value="NadA-like"/>
    <property type="match status" value="3"/>
</dbReference>
<dbReference type="Pfam" id="PF02445">
    <property type="entry name" value="NadA"/>
    <property type="match status" value="1"/>
</dbReference>
<dbReference type="GO" id="GO:0051539">
    <property type="term" value="F:4 iron, 4 sulfur cluster binding"/>
    <property type="evidence" value="ECO:0007669"/>
    <property type="project" value="UniProtKB-KW"/>
</dbReference>
<feature type="binding site" evidence="14">
    <location>
        <position position="246"/>
    </location>
    <ligand>
        <name>iminosuccinate</name>
        <dbReference type="ChEBI" id="CHEBI:77875"/>
    </ligand>
</feature>
<evidence type="ECO:0000256" key="11">
    <source>
        <dbReference type="ARBA" id="ARBA00023014"/>
    </source>
</evidence>
<dbReference type="InterPro" id="IPR003473">
    <property type="entry name" value="NadA"/>
</dbReference>
<evidence type="ECO:0000313" key="15">
    <source>
        <dbReference type="EMBL" id="RGR29957.1"/>
    </source>
</evidence>
<evidence type="ECO:0000256" key="1">
    <source>
        <dbReference type="ARBA" id="ARBA00003791"/>
    </source>
</evidence>
<dbReference type="EC" id="2.5.1.72" evidence="4 14"/>
<dbReference type="EMBL" id="QRHJ01000025">
    <property type="protein sequence ID" value="RHF75417.1"/>
    <property type="molecule type" value="Genomic_DNA"/>
</dbReference>
<evidence type="ECO:0000256" key="7">
    <source>
        <dbReference type="ARBA" id="ARBA00022642"/>
    </source>
</evidence>
<dbReference type="GO" id="GO:0005829">
    <property type="term" value="C:cytosol"/>
    <property type="evidence" value="ECO:0007669"/>
    <property type="project" value="TreeGrafter"/>
</dbReference>
<name>A0A414Q3S5_BACSE</name>
<dbReference type="GO" id="GO:0008987">
    <property type="term" value="F:quinolinate synthetase A activity"/>
    <property type="evidence" value="ECO:0007669"/>
    <property type="project" value="UniProtKB-UniRule"/>
</dbReference>
<evidence type="ECO:0000256" key="10">
    <source>
        <dbReference type="ARBA" id="ARBA00023004"/>
    </source>
</evidence>
<dbReference type="EMBL" id="QRUB01000001">
    <property type="protein sequence ID" value="RGR29957.1"/>
    <property type="molecule type" value="Genomic_DNA"/>
</dbReference>
<dbReference type="GO" id="GO:0034628">
    <property type="term" value="P:'de novo' NAD+ biosynthetic process from L-aspartate"/>
    <property type="evidence" value="ECO:0007669"/>
    <property type="project" value="TreeGrafter"/>
</dbReference>
<sequence length="345" mass="38309">MGKKIRIYLSTLLTAHHHYQRIFKERREIKIIIMDNLIEAIKQLKKEKNAIILGHYYQKGEIQDIADYVGDSLALAQWAAKTEADIIVMCGVHFMGETAKVLCPDKKVLVPDMAAGCSLADSCPADKFAQFVKEHPGHTVISYVNTTAAVKAVTDVVVTSTNARQIVESFPEDEKIIFGPDRNLGNYINSVTGRNMLLWDGACHVHEQFSVEKIVELKQQHPGAVVLAHPECKGTVLKLADVVGSTAALLKYAVAHPEKEYIVATESGILHEMQKKCPQTKFIPAPPNDSTCACNECNFMRLNTLEKLYNCLKDESPEIKVDAEIAEKAVKPIKRMLEISAKLGL</sequence>